<evidence type="ECO:0000259" key="2">
    <source>
        <dbReference type="Pfam" id="PF01757"/>
    </source>
</evidence>
<feature type="transmembrane region" description="Helical" evidence="1">
    <location>
        <begin position="149"/>
        <end position="170"/>
    </location>
</feature>
<dbReference type="GO" id="GO:0016747">
    <property type="term" value="F:acyltransferase activity, transferring groups other than amino-acyl groups"/>
    <property type="evidence" value="ECO:0007669"/>
    <property type="project" value="InterPro"/>
</dbReference>
<keyword evidence="1" id="KW-1133">Transmembrane helix</keyword>
<feature type="transmembrane region" description="Helical" evidence="1">
    <location>
        <begin position="213"/>
        <end position="232"/>
    </location>
</feature>
<evidence type="ECO:0000256" key="1">
    <source>
        <dbReference type="SAM" id="Phobius"/>
    </source>
</evidence>
<reference evidence="3" key="1">
    <citation type="journal article" date="2014" name="Front. Microbiol.">
        <title>High frequency of phylogenetically diverse reductive dehalogenase-homologous genes in deep subseafloor sedimentary metagenomes.</title>
        <authorList>
            <person name="Kawai M."/>
            <person name="Futagami T."/>
            <person name="Toyoda A."/>
            <person name="Takaki Y."/>
            <person name="Nishi S."/>
            <person name="Hori S."/>
            <person name="Arai W."/>
            <person name="Tsubouchi T."/>
            <person name="Morono Y."/>
            <person name="Uchiyama I."/>
            <person name="Ito T."/>
            <person name="Fujiyama A."/>
            <person name="Inagaki F."/>
            <person name="Takami H."/>
        </authorList>
    </citation>
    <scope>NUCLEOTIDE SEQUENCE</scope>
    <source>
        <strain evidence="3">Expedition CK06-06</strain>
    </source>
</reference>
<dbReference type="InterPro" id="IPR002656">
    <property type="entry name" value="Acyl_transf_3_dom"/>
</dbReference>
<feature type="domain" description="Acyltransferase 3" evidence="2">
    <location>
        <begin position="2"/>
        <end position="232"/>
    </location>
</feature>
<name>X1LI52_9ZZZZ</name>
<protein>
    <recommendedName>
        <fullName evidence="2">Acyltransferase 3 domain-containing protein</fullName>
    </recommendedName>
</protein>
<dbReference type="InterPro" id="IPR050623">
    <property type="entry name" value="Glucan_succinyl_AcylTrfase"/>
</dbReference>
<dbReference type="PANTHER" id="PTHR36927:SF3">
    <property type="entry name" value="GLUCANS BIOSYNTHESIS PROTEIN C"/>
    <property type="match status" value="1"/>
</dbReference>
<sequence>MPYIDWLRVITVLLLVPFHSALPFIFGHNQLVWFGYNWWITNSQKNLAAHAMVIVLDQYHMSLLFLIAGAATWFSLGRRTGGEYLVERIKRLFVPITFGSLVFVVTNHFLSQHHYFYLHTVTFGNFLQHYPTIVQERLVPFTTGWCPGALWFIWYLLFYTLVFFPLFLLIRRKGDRFIPWLAWFFEKRGAVFLLAIPIALVQIYPPPPITDSWVLHNFPLFYHLPFFVYGFFSCL</sequence>
<dbReference type="Pfam" id="PF01757">
    <property type="entry name" value="Acyl_transf_3"/>
    <property type="match status" value="1"/>
</dbReference>
<organism evidence="3">
    <name type="scientific">marine sediment metagenome</name>
    <dbReference type="NCBI Taxonomy" id="412755"/>
    <lineage>
        <taxon>unclassified sequences</taxon>
        <taxon>metagenomes</taxon>
        <taxon>ecological metagenomes</taxon>
    </lineage>
</organism>
<keyword evidence="1" id="KW-0812">Transmembrane</keyword>
<feature type="transmembrane region" description="Helical" evidence="1">
    <location>
        <begin position="92"/>
        <end position="110"/>
    </location>
</feature>
<evidence type="ECO:0000313" key="3">
    <source>
        <dbReference type="EMBL" id="GAI19027.1"/>
    </source>
</evidence>
<keyword evidence="1" id="KW-0472">Membrane</keyword>
<dbReference type="PANTHER" id="PTHR36927">
    <property type="entry name" value="BLR4337 PROTEIN"/>
    <property type="match status" value="1"/>
</dbReference>
<feature type="transmembrane region" description="Helical" evidence="1">
    <location>
        <begin position="47"/>
        <end position="71"/>
    </location>
</feature>
<dbReference type="EMBL" id="BARV01020957">
    <property type="protein sequence ID" value="GAI19027.1"/>
    <property type="molecule type" value="Genomic_DNA"/>
</dbReference>
<accession>X1LI52</accession>
<dbReference type="AlphaFoldDB" id="X1LI52"/>
<comment type="caution">
    <text evidence="3">The sequence shown here is derived from an EMBL/GenBank/DDBJ whole genome shotgun (WGS) entry which is preliminary data.</text>
</comment>
<proteinExistence type="predicted"/>
<gene>
    <name evidence="3" type="ORF">S06H3_34841</name>
</gene>
<feature type="transmembrane region" description="Helical" evidence="1">
    <location>
        <begin position="7"/>
        <end position="27"/>
    </location>
</feature>